<evidence type="ECO:0000313" key="2">
    <source>
        <dbReference type="EMBL" id="MBH0775646.1"/>
    </source>
</evidence>
<dbReference type="EMBL" id="JADMLG010000002">
    <property type="protein sequence ID" value="MBH0775646.1"/>
    <property type="molecule type" value="Genomic_DNA"/>
</dbReference>
<proteinExistence type="predicted"/>
<organism evidence="2 3">
    <name type="scientific">Nocardia bovistercoris</name>
    <dbReference type="NCBI Taxonomy" id="2785916"/>
    <lineage>
        <taxon>Bacteria</taxon>
        <taxon>Bacillati</taxon>
        <taxon>Actinomycetota</taxon>
        <taxon>Actinomycetes</taxon>
        <taxon>Mycobacteriales</taxon>
        <taxon>Nocardiaceae</taxon>
        <taxon>Nocardia</taxon>
    </lineage>
</organism>
<comment type="caution">
    <text evidence="2">The sequence shown here is derived from an EMBL/GenBank/DDBJ whole genome shotgun (WGS) entry which is preliminary data.</text>
</comment>
<name>A0A931I7F3_9NOCA</name>
<dbReference type="AlphaFoldDB" id="A0A931I7F3"/>
<reference evidence="2" key="1">
    <citation type="submission" date="2020-11" db="EMBL/GenBank/DDBJ databases">
        <title>Nocardia NEAU-351.nov., a novel actinomycete isolated from the cow dung.</title>
        <authorList>
            <person name="Zhang X."/>
        </authorList>
    </citation>
    <scope>NUCLEOTIDE SEQUENCE</scope>
    <source>
        <strain evidence="2">NEAU-351</strain>
    </source>
</reference>
<protein>
    <recommendedName>
        <fullName evidence="4">DUF4267 domain-containing protein</fullName>
    </recommendedName>
</protein>
<feature type="transmembrane region" description="Helical" evidence="1">
    <location>
        <begin position="99"/>
        <end position="118"/>
    </location>
</feature>
<evidence type="ECO:0000256" key="1">
    <source>
        <dbReference type="SAM" id="Phobius"/>
    </source>
</evidence>
<keyword evidence="3" id="KW-1185">Reference proteome</keyword>
<evidence type="ECO:0008006" key="4">
    <source>
        <dbReference type="Google" id="ProtNLM"/>
    </source>
</evidence>
<sequence>MRYGWIPRTAGVATAAYGLAVAARPSILLGPCGWSDESPQVRAVTRMVGLRDVASGLAMVAAPGPRAMRLAVAVRVGADLADTAVLGVALRGRPQHTKALAVTTGWALLCAATALVTLRQ</sequence>
<keyword evidence="1" id="KW-0472">Membrane</keyword>
<keyword evidence="1" id="KW-1133">Transmembrane helix</keyword>
<keyword evidence="1" id="KW-0812">Transmembrane</keyword>
<gene>
    <name evidence="2" type="ORF">IT779_05000</name>
</gene>
<accession>A0A931I7F3</accession>
<evidence type="ECO:0000313" key="3">
    <source>
        <dbReference type="Proteomes" id="UP000655751"/>
    </source>
</evidence>
<dbReference type="Proteomes" id="UP000655751">
    <property type="component" value="Unassembled WGS sequence"/>
</dbReference>
<dbReference type="RefSeq" id="WP_196147993.1">
    <property type="nucleotide sequence ID" value="NZ_JADMLG010000002.1"/>
</dbReference>